<gene>
    <name evidence="5" type="ORF">PGSY75_0109400</name>
</gene>
<dbReference type="GO" id="GO:0007023">
    <property type="term" value="P:post-chaperonin tubulin folding pathway"/>
    <property type="evidence" value="ECO:0007669"/>
    <property type="project" value="UniProtKB-UniRule"/>
</dbReference>
<protein>
    <recommendedName>
        <fullName evidence="3">Tubulin-specific chaperone A</fullName>
    </recommendedName>
</protein>
<dbReference type="Pfam" id="PF02970">
    <property type="entry name" value="TBCA"/>
    <property type="match status" value="1"/>
</dbReference>
<dbReference type="GO" id="GO:0007021">
    <property type="term" value="P:tubulin complex assembly"/>
    <property type="evidence" value="ECO:0007669"/>
    <property type="project" value="UniProtKB-UniRule"/>
</dbReference>
<proteinExistence type="inferred from homology"/>
<reference evidence="5 6" key="1">
    <citation type="journal article" date="2016" name="Nat. Commun.">
        <title>Genomes of cryptic chimpanzee Plasmodium species reveal key evolutionary events leading to human malaria.</title>
        <authorList>
            <person name="Sundararaman S.A."/>
            <person name="Plenderleith L.J."/>
            <person name="Liu W."/>
            <person name="Loy D.E."/>
            <person name="Learn G.H."/>
            <person name="Li Y."/>
            <person name="Shaw K.S."/>
            <person name="Ayouba A."/>
            <person name="Peeters M."/>
            <person name="Speede S."/>
            <person name="Shaw G.M."/>
            <person name="Bushman F.D."/>
            <person name="Brisson D."/>
            <person name="Rayner J.C."/>
            <person name="Sharp P.M."/>
            <person name="Hahn B.H."/>
        </authorList>
    </citation>
    <scope>NUCLEOTIDE SEQUENCE [LARGE SCALE GENOMIC DNA]</scope>
    <source>
        <strain evidence="5 6">SY75</strain>
    </source>
</reference>
<dbReference type="EMBL" id="LVLB01000002">
    <property type="protein sequence ID" value="KYO03737.1"/>
    <property type="molecule type" value="Genomic_DNA"/>
</dbReference>
<dbReference type="Proteomes" id="UP000076004">
    <property type="component" value="Unassembled WGS sequence"/>
</dbReference>
<dbReference type="InterPro" id="IPR036126">
    <property type="entry name" value="TBCA_sf"/>
</dbReference>
<dbReference type="GO" id="GO:0005829">
    <property type="term" value="C:cytosol"/>
    <property type="evidence" value="ECO:0007669"/>
    <property type="project" value="TreeGrafter"/>
</dbReference>
<organism evidence="5 6">
    <name type="scientific">Plasmodium gaboni</name>
    <dbReference type="NCBI Taxonomy" id="647221"/>
    <lineage>
        <taxon>Eukaryota</taxon>
        <taxon>Sar</taxon>
        <taxon>Alveolata</taxon>
        <taxon>Apicomplexa</taxon>
        <taxon>Aconoidasida</taxon>
        <taxon>Haemosporida</taxon>
        <taxon>Plasmodiidae</taxon>
        <taxon>Plasmodium</taxon>
        <taxon>Plasmodium (Laverania)</taxon>
    </lineage>
</organism>
<dbReference type="PANTHER" id="PTHR21500">
    <property type="entry name" value="TUBULIN-SPECIFIC CHAPERONE A"/>
    <property type="match status" value="1"/>
</dbReference>
<evidence type="ECO:0000256" key="3">
    <source>
        <dbReference type="RuleBase" id="RU364030"/>
    </source>
</evidence>
<feature type="coiled-coil region" evidence="4">
    <location>
        <begin position="18"/>
        <end position="52"/>
    </location>
</feature>
<dbReference type="GO" id="GO:0005874">
    <property type="term" value="C:microtubule"/>
    <property type="evidence" value="ECO:0007669"/>
    <property type="project" value="UniProtKB-KW"/>
</dbReference>
<evidence type="ECO:0000313" key="6">
    <source>
        <dbReference type="Proteomes" id="UP000076004"/>
    </source>
</evidence>
<comment type="caution">
    <text evidence="5">The sequence shown here is derived from an EMBL/GenBank/DDBJ whole genome shotgun (WGS) entry which is preliminary data.</text>
</comment>
<feature type="non-terminal residue" evidence="5">
    <location>
        <position position="57"/>
    </location>
</feature>
<dbReference type="Gene3D" id="1.20.58.90">
    <property type="match status" value="1"/>
</dbReference>
<name>A0A151LX47_9APIC</name>
<sequence length="57" mass="6938">MEYMEMELKVLKINHAAVRRLLKELIFYEEEEKELRGKLNTLKDENKSENEIKRAKD</sequence>
<evidence type="ECO:0000256" key="1">
    <source>
        <dbReference type="ARBA" id="ARBA00006806"/>
    </source>
</evidence>
<keyword evidence="3" id="KW-0206">Cytoskeleton</keyword>
<keyword evidence="2 3" id="KW-0143">Chaperone</keyword>
<dbReference type="InterPro" id="IPR004226">
    <property type="entry name" value="TBCA"/>
</dbReference>
<keyword evidence="4" id="KW-0175">Coiled coil</keyword>
<comment type="subunit">
    <text evidence="3">Supercomplex made of cofactors A to E. Cofactors A and D function by capturing and stabilizing tubulin in a quasi-native conformation. Cofactor E binds to the cofactor D-tubulin complex; interaction with cofactor C then causes the release of tubulin polypeptides that are committed to the native state.</text>
</comment>
<keyword evidence="3" id="KW-0963">Cytoplasm</keyword>
<dbReference type="GeneID" id="29774268"/>
<comment type="subcellular location">
    <subcellularLocation>
        <location evidence="3">Cytoplasm</location>
        <location evidence="3">Cytoskeleton</location>
    </subcellularLocation>
</comment>
<accession>A0A151LX47</accession>
<dbReference type="AlphaFoldDB" id="A0A151LX47"/>
<dbReference type="VEuPathDB" id="PlasmoDB:PGSY75_0109400"/>
<dbReference type="KEGG" id="pgab:PGSY75_0109400"/>
<dbReference type="RefSeq" id="XP_018643931.1">
    <property type="nucleotide sequence ID" value="XM_018783647.1"/>
</dbReference>
<evidence type="ECO:0000256" key="4">
    <source>
        <dbReference type="SAM" id="Coils"/>
    </source>
</evidence>
<comment type="similarity">
    <text evidence="1 3">Belongs to the TBCA family.</text>
</comment>
<dbReference type="PANTHER" id="PTHR21500:SF0">
    <property type="entry name" value="TUBULIN-SPECIFIC CHAPERONE A"/>
    <property type="match status" value="1"/>
</dbReference>
<evidence type="ECO:0000313" key="5">
    <source>
        <dbReference type="EMBL" id="KYO03737.1"/>
    </source>
</evidence>
<keyword evidence="3" id="KW-0493">Microtubule</keyword>
<evidence type="ECO:0000256" key="2">
    <source>
        <dbReference type="ARBA" id="ARBA00023186"/>
    </source>
</evidence>
<dbReference type="SUPFAM" id="SSF46988">
    <property type="entry name" value="Tubulin chaperone cofactor A"/>
    <property type="match status" value="1"/>
</dbReference>
<dbReference type="GO" id="GO:0048487">
    <property type="term" value="F:beta-tubulin binding"/>
    <property type="evidence" value="ECO:0007669"/>
    <property type="project" value="InterPro"/>
</dbReference>